<evidence type="ECO:0000259" key="9">
    <source>
        <dbReference type="PROSITE" id="PS50893"/>
    </source>
</evidence>
<evidence type="ECO:0000256" key="3">
    <source>
        <dbReference type="ARBA" id="ARBA00022597"/>
    </source>
</evidence>
<evidence type="ECO:0000313" key="10">
    <source>
        <dbReference type="EMBL" id="GAA4550579.1"/>
    </source>
</evidence>
<dbReference type="Pfam" id="PF00005">
    <property type="entry name" value="ABC_tran"/>
    <property type="match status" value="2"/>
</dbReference>
<evidence type="ECO:0000256" key="6">
    <source>
        <dbReference type="ARBA" id="ARBA00022840"/>
    </source>
</evidence>
<dbReference type="InterPro" id="IPR003593">
    <property type="entry name" value="AAA+_ATPase"/>
</dbReference>
<dbReference type="InterPro" id="IPR050107">
    <property type="entry name" value="ABC_carbohydrate_import_ATPase"/>
</dbReference>
<dbReference type="Gene3D" id="3.40.50.300">
    <property type="entry name" value="P-loop containing nucleotide triphosphate hydrolases"/>
    <property type="match status" value="2"/>
</dbReference>
<dbReference type="SMART" id="SM00382">
    <property type="entry name" value="AAA"/>
    <property type="match status" value="2"/>
</dbReference>
<protein>
    <submittedName>
        <fullName evidence="10">Sugar ABC transporter ATP-binding protein</fullName>
    </submittedName>
</protein>
<evidence type="ECO:0000256" key="2">
    <source>
        <dbReference type="ARBA" id="ARBA00022475"/>
    </source>
</evidence>
<feature type="domain" description="ABC transporter" evidence="9">
    <location>
        <begin position="15"/>
        <end position="253"/>
    </location>
</feature>
<evidence type="ECO:0000256" key="4">
    <source>
        <dbReference type="ARBA" id="ARBA00022737"/>
    </source>
</evidence>
<reference evidence="11" key="1">
    <citation type="journal article" date="2019" name="Int. J. Syst. Evol. Microbiol.">
        <title>The Global Catalogue of Microorganisms (GCM) 10K type strain sequencing project: providing services to taxonomists for standard genome sequencing and annotation.</title>
        <authorList>
            <consortium name="The Broad Institute Genomics Platform"/>
            <consortium name="The Broad Institute Genome Sequencing Center for Infectious Disease"/>
            <person name="Wu L."/>
            <person name="Ma J."/>
        </authorList>
    </citation>
    <scope>NUCLEOTIDE SEQUENCE [LARGE SCALE GENOMIC DNA]</scope>
    <source>
        <strain evidence="11">JCM 17906</strain>
    </source>
</reference>
<keyword evidence="1" id="KW-0813">Transport</keyword>
<organism evidence="10 11">
    <name type="scientific">Pseudonocardia xishanensis</name>
    <dbReference type="NCBI Taxonomy" id="630995"/>
    <lineage>
        <taxon>Bacteria</taxon>
        <taxon>Bacillati</taxon>
        <taxon>Actinomycetota</taxon>
        <taxon>Actinomycetes</taxon>
        <taxon>Pseudonocardiales</taxon>
        <taxon>Pseudonocardiaceae</taxon>
        <taxon>Pseudonocardia</taxon>
    </lineage>
</organism>
<dbReference type="PROSITE" id="PS00211">
    <property type="entry name" value="ABC_TRANSPORTER_1"/>
    <property type="match status" value="1"/>
</dbReference>
<comment type="caution">
    <text evidence="10">The sequence shown here is derived from an EMBL/GenBank/DDBJ whole genome shotgun (WGS) entry which is preliminary data.</text>
</comment>
<keyword evidence="11" id="KW-1185">Reference proteome</keyword>
<dbReference type="PROSITE" id="PS50893">
    <property type="entry name" value="ABC_TRANSPORTER_2"/>
    <property type="match status" value="2"/>
</dbReference>
<evidence type="ECO:0000256" key="8">
    <source>
        <dbReference type="ARBA" id="ARBA00023136"/>
    </source>
</evidence>
<feature type="domain" description="ABC transporter" evidence="9">
    <location>
        <begin position="263"/>
        <end position="516"/>
    </location>
</feature>
<dbReference type="SUPFAM" id="SSF52540">
    <property type="entry name" value="P-loop containing nucleoside triphosphate hydrolases"/>
    <property type="match status" value="2"/>
</dbReference>
<sequence length="522" mass="55260">MIAVPTPSSRVAPALSFVNVTKSFGPAKVLRGVSFDVEPGEIHGLLGTNGAGKSTLIKILAGIYQQDAGGHIAVHGDELAAGHDPAAAQAAGIAFVHQDLGLVEDLSVADNVGLHIGFEKRFGLINSRDTAATVARVLEKVGAGFAPDRLVNSLSRDEQVLVALARALALDPKIVVLDEVSASLPGPEMQRLATSLRAMRRTGVAFIYVTHRLDELENLVDRVTVLRDGVRVVTSPVAELSHAELVRYIVGTEPITAHPQPLPRLADAAAAESPHLVVQELMTATLPQPISFEVRAGEVLGVCGLVGSGTRELAQVLAGNEQPTGGSATLKGAPLRLGRPESLARSRVAVVPGDRQREGMITGLGIRENLLPTRRDFGAWTRLGFRMPRQETRAVREVAEVFAVVPRDRADRDVSELSGGNQQKLVFARALADRPDVAVLEDPTAGVDVGSRAVLYRLMHESAQAGTAVVLVSTDFEEVAAQSHRVLVMSHGRVVAEFSDAEQLNADMLAEASYAGAHVGSA</sequence>
<dbReference type="CDD" id="cd03215">
    <property type="entry name" value="ABC_Carb_Monos_II"/>
    <property type="match status" value="1"/>
</dbReference>
<gene>
    <name evidence="10" type="ORF">GCM10023175_40930</name>
</gene>
<dbReference type="Proteomes" id="UP001501598">
    <property type="component" value="Unassembled WGS sequence"/>
</dbReference>
<dbReference type="InterPro" id="IPR003439">
    <property type="entry name" value="ABC_transporter-like_ATP-bd"/>
</dbReference>
<keyword evidence="7" id="KW-1278">Translocase</keyword>
<evidence type="ECO:0000313" key="11">
    <source>
        <dbReference type="Proteomes" id="UP001501598"/>
    </source>
</evidence>
<dbReference type="GO" id="GO:0005524">
    <property type="term" value="F:ATP binding"/>
    <property type="evidence" value="ECO:0007669"/>
    <property type="project" value="UniProtKB-KW"/>
</dbReference>
<dbReference type="InterPro" id="IPR017871">
    <property type="entry name" value="ABC_transporter-like_CS"/>
</dbReference>
<keyword evidence="5" id="KW-0547">Nucleotide-binding</keyword>
<keyword evidence="6 10" id="KW-0067">ATP-binding</keyword>
<keyword evidence="2" id="KW-1003">Cell membrane</keyword>
<keyword evidence="8" id="KW-0472">Membrane</keyword>
<proteinExistence type="predicted"/>
<dbReference type="EMBL" id="BAABGT010000058">
    <property type="protein sequence ID" value="GAA4550579.1"/>
    <property type="molecule type" value="Genomic_DNA"/>
</dbReference>
<evidence type="ECO:0000256" key="5">
    <source>
        <dbReference type="ARBA" id="ARBA00022741"/>
    </source>
</evidence>
<name>A0ABP8RWR4_9PSEU</name>
<dbReference type="InterPro" id="IPR027417">
    <property type="entry name" value="P-loop_NTPase"/>
</dbReference>
<keyword evidence="4" id="KW-0677">Repeat</keyword>
<keyword evidence="3" id="KW-0762">Sugar transport</keyword>
<evidence type="ECO:0000256" key="7">
    <source>
        <dbReference type="ARBA" id="ARBA00022967"/>
    </source>
</evidence>
<dbReference type="PANTHER" id="PTHR43790:SF3">
    <property type="entry name" value="D-ALLOSE IMPORT ATP-BINDING PROTEIN ALSA-RELATED"/>
    <property type="match status" value="1"/>
</dbReference>
<accession>A0ABP8RWR4</accession>
<dbReference type="PANTHER" id="PTHR43790">
    <property type="entry name" value="CARBOHYDRATE TRANSPORT ATP-BINDING PROTEIN MG119-RELATED"/>
    <property type="match status" value="1"/>
</dbReference>
<evidence type="ECO:0000256" key="1">
    <source>
        <dbReference type="ARBA" id="ARBA00022448"/>
    </source>
</evidence>